<dbReference type="AlphaFoldDB" id="A0A1H5T2B8"/>
<dbReference type="EMBL" id="FNUV01000002">
    <property type="protein sequence ID" value="SEF56929.1"/>
    <property type="molecule type" value="Genomic_DNA"/>
</dbReference>
<keyword evidence="1" id="KW-1133">Transmembrane helix</keyword>
<evidence type="ECO:0000256" key="1">
    <source>
        <dbReference type="SAM" id="Phobius"/>
    </source>
</evidence>
<accession>A0A1H5T2B8</accession>
<evidence type="ECO:0000313" key="3">
    <source>
        <dbReference type="Proteomes" id="UP000236735"/>
    </source>
</evidence>
<dbReference type="Gene3D" id="1.25.40.10">
    <property type="entry name" value="Tetratricopeptide repeat domain"/>
    <property type="match status" value="1"/>
</dbReference>
<dbReference type="RefSeq" id="WP_036910715.1">
    <property type="nucleotide sequence ID" value="NZ_FNUV01000002.1"/>
</dbReference>
<keyword evidence="1" id="KW-0812">Transmembrane</keyword>
<dbReference type="Proteomes" id="UP000236735">
    <property type="component" value="Unassembled WGS sequence"/>
</dbReference>
<keyword evidence="1" id="KW-0472">Membrane</keyword>
<evidence type="ECO:0000313" key="2">
    <source>
        <dbReference type="EMBL" id="SEF56929.1"/>
    </source>
</evidence>
<proteinExistence type="predicted"/>
<evidence type="ECO:0008006" key="4">
    <source>
        <dbReference type="Google" id="ProtNLM"/>
    </source>
</evidence>
<dbReference type="GeneID" id="32574633"/>
<name>A0A1H5T2B8_XYLRU</name>
<dbReference type="InterPro" id="IPR011990">
    <property type="entry name" value="TPR-like_helical_dom_sf"/>
</dbReference>
<feature type="transmembrane region" description="Helical" evidence="1">
    <location>
        <begin position="348"/>
        <end position="368"/>
    </location>
</feature>
<gene>
    <name evidence="2" type="ORF">SAMN05216354_0829</name>
</gene>
<reference evidence="2 3" key="1">
    <citation type="submission" date="2016-10" db="EMBL/GenBank/DDBJ databases">
        <authorList>
            <person name="de Groot N.N."/>
        </authorList>
    </citation>
    <scope>NUCLEOTIDE SEQUENCE [LARGE SCALE GENOMIC DNA]</scope>
    <source>
        <strain evidence="2 3">AR32</strain>
    </source>
</reference>
<sequence length="520" mass="60853">MARQLRFIPFVIATFMLICCTSPTHQSLEAISYCLKEDSLAEAEAYMDLININELNEEEKAIYYLQEAIITYKKYLHPKSFDGINYSIDYFSKKRDERNLAEAYFYKAALENEAGLTEKAINNLKCAEFEAQSIQDVALHHKIDELQCSVFGLSGLYEVSIKYARRNLEQAIQEKNKNWYVYALDALASAYYLMGKKDSALYYINKILPYEKYLEKETMAEVYTNIGVILSYQDIELAKKYLHKAITFKNYPNAYASLAFIEIGENNNRQAAKEHLDSALTYSTGKDAIYIVRKLTTLHMEDKEYEKACRVLLKKDSLTSIQNDIKQDLSRIQLRYDILYKEKRQSDLIHMALIIAILVVACIAFLIFHHQYRYLKVRKELMQRQMLIEKYNNKFKDLQLSEKEELRDNLISLQEKQAKAIYKGKQLYDHINEGGSVVNWSKQDYLIFIDYFNLVDASFSIRLETEYNNLSPRYKVYLILQNMGKSDEDIEYIFGIGKSAIRSIKSRIKLKNEENMSNKD</sequence>
<organism evidence="2 3">
    <name type="scientific">Xylanibacter ruminicola</name>
    <name type="common">Prevotella ruminicola</name>
    <dbReference type="NCBI Taxonomy" id="839"/>
    <lineage>
        <taxon>Bacteria</taxon>
        <taxon>Pseudomonadati</taxon>
        <taxon>Bacteroidota</taxon>
        <taxon>Bacteroidia</taxon>
        <taxon>Bacteroidales</taxon>
        <taxon>Prevotellaceae</taxon>
        <taxon>Xylanibacter</taxon>
    </lineage>
</organism>
<protein>
    <recommendedName>
        <fullName evidence="4">Tetratricopeptide repeat-containing protein</fullName>
    </recommendedName>
</protein>
<dbReference type="SUPFAM" id="SSF48452">
    <property type="entry name" value="TPR-like"/>
    <property type="match status" value="1"/>
</dbReference>